<keyword evidence="2" id="KW-1185">Reference proteome</keyword>
<proteinExistence type="predicted"/>
<dbReference type="Proteomes" id="UP000218334">
    <property type="component" value="Unassembled WGS sequence"/>
</dbReference>
<dbReference type="AlphaFoldDB" id="A0A2H3AR94"/>
<organism evidence="1 2">
    <name type="scientific">Armillaria solidipes</name>
    <dbReference type="NCBI Taxonomy" id="1076256"/>
    <lineage>
        <taxon>Eukaryota</taxon>
        <taxon>Fungi</taxon>
        <taxon>Dikarya</taxon>
        <taxon>Basidiomycota</taxon>
        <taxon>Agaricomycotina</taxon>
        <taxon>Agaricomycetes</taxon>
        <taxon>Agaricomycetidae</taxon>
        <taxon>Agaricales</taxon>
        <taxon>Marasmiineae</taxon>
        <taxon>Physalacriaceae</taxon>
        <taxon>Armillaria</taxon>
    </lineage>
</organism>
<sequence length="217" mass="23887">MNSATSADAAGTAAAGNAANVPDTTVKQAEHNNLRAARHTLRISAAPGTAVDLPPKVLSHNKEAMDLEKARLMNEVNTLENQVFLLAPKKTFPGLTGRPPTCNTCNEPVKGLPVTGMLGFERICCPRVKAFRIAPGESTCDADERNERTLKDRIVKRSIYYHWSCFKDIQKKHYADNLPIRHSSVDSQNWEKVLSDIEASGGEEKHDVQFISSYLSL</sequence>
<evidence type="ECO:0000313" key="2">
    <source>
        <dbReference type="Proteomes" id="UP000218334"/>
    </source>
</evidence>
<protein>
    <submittedName>
        <fullName evidence="1">Uncharacterized protein</fullName>
    </submittedName>
</protein>
<accession>A0A2H3AR94</accession>
<dbReference type="EMBL" id="KZ293508">
    <property type="protein sequence ID" value="PBK59264.1"/>
    <property type="molecule type" value="Genomic_DNA"/>
</dbReference>
<name>A0A2H3AR94_9AGAR</name>
<gene>
    <name evidence="1" type="ORF">ARMSODRAFT_1027550</name>
</gene>
<evidence type="ECO:0000313" key="1">
    <source>
        <dbReference type="EMBL" id="PBK59264.1"/>
    </source>
</evidence>
<reference evidence="2" key="1">
    <citation type="journal article" date="2017" name="Nat. Ecol. Evol.">
        <title>Genome expansion and lineage-specific genetic innovations in the forest pathogenic fungi Armillaria.</title>
        <authorList>
            <person name="Sipos G."/>
            <person name="Prasanna A.N."/>
            <person name="Walter M.C."/>
            <person name="O'Connor E."/>
            <person name="Balint B."/>
            <person name="Krizsan K."/>
            <person name="Kiss B."/>
            <person name="Hess J."/>
            <person name="Varga T."/>
            <person name="Slot J."/>
            <person name="Riley R."/>
            <person name="Boka B."/>
            <person name="Rigling D."/>
            <person name="Barry K."/>
            <person name="Lee J."/>
            <person name="Mihaltcheva S."/>
            <person name="LaButti K."/>
            <person name="Lipzen A."/>
            <person name="Waldron R."/>
            <person name="Moloney N.M."/>
            <person name="Sperisen C."/>
            <person name="Kredics L."/>
            <person name="Vagvoelgyi C."/>
            <person name="Patrignani A."/>
            <person name="Fitzpatrick D."/>
            <person name="Nagy I."/>
            <person name="Doyle S."/>
            <person name="Anderson J.B."/>
            <person name="Grigoriev I.V."/>
            <person name="Gueldener U."/>
            <person name="Muensterkoetter M."/>
            <person name="Nagy L.G."/>
        </authorList>
    </citation>
    <scope>NUCLEOTIDE SEQUENCE [LARGE SCALE GENOMIC DNA]</scope>
    <source>
        <strain evidence="2">28-4</strain>
    </source>
</reference>